<dbReference type="CDD" id="cd16279">
    <property type="entry name" value="metallo-hydrolase-like_MBL-fold"/>
    <property type="match status" value="1"/>
</dbReference>
<dbReference type="InterPro" id="IPR001279">
    <property type="entry name" value="Metallo-B-lactamas"/>
</dbReference>
<dbReference type="NCBIfam" id="TIGR00214">
    <property type="entry name" value="lipB"/>
    <property type="match status" value="1"/>
</dbReference>
<proteinExistence type="inferred from homology"/>
<dbReference type="PROSITE" id="PS51733">
    <property type="entry name" value="BPL_LPL_CATALYTIC"/>
    <property type="match status" value="1"/>
</dbReference>
<evidence type="ECO:0000256" key="1">
    <source>
        <dbReference type="ARBA" id="ARBA00004821"/>
    </source>
</evidence>
<keyword evidence="3 6" id="KW-0808">Transferase</keyword>
<reference evidence="8 9" key="1">
    <citation type="journal article" date="2025" name="Int. J. Syst. Evol. Microbiol.">
        <title>Desulfovibrio falkowii sp. nov., Porphyromonas miyakawae sp. nov., Mediterraneibacter flintii sp. nov. and Owariibacterium komagatae gen. nov., sp. nov., isolated from human faeces.</title>
        <authorList>
            <person name="Hamaguchi T."/>
            <person name="Ohara M."/>
            <person name="Hisatomi A."/>
            <person name="Sekiguchi K."/>
            <person name="Takeda J.I."/>
            <person name="Ueyama J."/>
            <person name="Ito M."/>
            <person name="Nishiwaki H."/>
            <person name="Ogi T."/>
            <person name="Hirayama M."/>
            <person name="Ohkuma M."/>
            <person name="Sakamoto M."/>
            <person name="Ohno K."/>
        </authorList>
    </citation>
    <scope>NUCLEOTIDE SEQUENCE [LARGE SCALE GENOMIC DNA]</scope>
    <source>
        <strain evidence="8 9">13CB11C</strain>
    </source>
</reference>
<evidence type="ECO:0000313" key="9">
    <source>
        <dbReference type="Proteomes" id="UP001628220"/>
    </source>
</evidence>
<dbReference type="InterPro" id="IPR000544">
    <property type="entry name" value="Octanoyltransferase"/>
</dbReference>
<evidence type="ECO:0000259" key="7">
    <source>
        <dbReference type="PROSITE" id="PS51733"/>
    </source>
</evidence>
<feature type="binding site" evidence="6">
    <location>
        <begin position="441"/>
        <end position="443"/>
    </location>
    <ligand>
        <name>substrate</name>
    </ligand>
</feature>
<protein>
    <recommendedName>
        <fullName evidence="6">Octanoyltransferase</fullName>
        <ecNumber evidence="6">2.3.1.181</ecNumber>
    </recommendedName>
    <alternativeName>
        <fullName evidence="6">Lipoate-protein ligase B</fullName>
    </alternativeName>
    <alternativeName>
        <fullName evidence="6">Lipoyl/octanoyl transferase</fullName>
    </alternativeName>
    <alternativeName>
        <fullName evidence="6">Octanoyl-[acyl-carrier-protein]-protein N-octanoyltransferase</fullName>
    </alternativeName>
</protein>
<feature type="binding site" evidence="6">
    <location>
        <begin position="356"/>
        <end position="363"/>
    </location>
    <ligand>
        <name>substrate</name>
    </ligand>
</feature>
<dbReference type="InterPro" id="IPR020605">
    <property type="entry name" value="Octanoyltransferase_CS"/>
</dbReference>
<evidence type="ECO:0000256" key="6">
    <source>
        <dbReference type="HAMAP-Rule" id="MF_00013"/>
    </source>
</evidence>
<feature type="binding site" evidence="6">
    <location>
        <begin position="428"/>
        <end position="430"/>
    </location>
    <ligand>
        <name>substrate</name>
    </ligand>
</feature>
<comment type="pathway">
    <text evidence="1 6">Protein modification; protein lipoylation via endogenous pathway; protein N(6)-(lipoyl)lysine from octanoyl-[acyl-carrier-protein]: step 1/2.</text>
</comment>
<dbReference type="SUPFAM" id="SSF56281">
    <property type="entry name" value="Metallo-hydrolase/oxidoreductase"/>
    <property type="match status" value="1"/>
</dbReference>
<dbReference type="EC" id="2.3.1.181" evidence="6"/>
<dbReference type="EMBL" id="BAAFSF010000004">
    <property type="protein sequence ID" value="GAB1252327.1"/>
    <property type="molecule type" value="Genomic_DNA"/>
</dbReference>
<dbReference type="SMART" id="SM00849">
    <property type="entry name" value="Lactamase_B"/>
    <property type="match status" value="1"/>
</dbReference>
<evidence type="ECO:0000256" key="3">
    <source>
        <dbReference type="ARBA" id="ARBA00022679"/>
    </source>
</evidence>
<comment type="miscellaneous">
    <text evidence="6">In the reaction, the free carboxyl group of octanoic acid is attached via an amide linkage to the epsilon-amino group of a specific lysine residue of lipoyl domains of lipoate-dependent enzymes.</text>
</comment>
<comment type="function">
    <text evidence="5 6">Catalyzes the transfer of endogenously produced octanoic acid from octanoyl-acyl-carrier-protein onto the lipoyl domains of lipoate-dependent enzymes. Lipoyl-ACP can also act as a substrate although octanoyl-ACP is likely to be the physiological substrate.</text>
</comment>
<dbReference type="InterPro" id="IPR004143">
    <property type="entry name" value="BPL_LPL_catalytic"/>
</dbReference>
<gene>
    <name evidence="6" type="primary">lipB</name>
    <name evidence="8" type="ORF">Tsumi_14330</name>
</gene>
<dbReference type="PANTHER" id="PTHR10993">
    <property type="entry name" value="OCTANOYLTRANSFERASE"/>
    <property type="match status" value="1"/>
</dbReference>
<accession>A0ABQ0E3T3</accession>
<dbReference type="RefSeq" id="WP_411916083.1">
    <property type="nucleotide sequence ID" value="NZ_BAAFSF010000004.1"/>
</dbReference>
<comment type="similarity">
    <text evidence="6">Belongs to the LipB family.</text>
</comment>
<feature type="domain" description="BPL/LPL catalytic" evidence="7">
    <location>
        <begin position="311"/>
        <end position="498"/>
    </location>
</feature>
<comment type="caution">
    <text evidence="8">The sequence shown here is derived from an EMBL/GenBank/DDBJ whole genome shotgun (WGS) entry which is preliminary data.</text>
</comment>
<dbReference type="InterPro" id="IPR045864">
    <property type="entry name" value="aa-tRNA-synth_II/BPL/LPL"/>
</dbReference>
<evidence type="ECO:0000256" key="2">
    <source>
        <dbReference type="ARBA" id="ARBA00022490"/>
    </source>
</evidence>
<feature type="active site" description="Acyl-thioester intermediate" evidence="6">
    <location>
        <position position="459"/>
    </location>
</feature>
<dbReference type="CDD" id="cd16444">
    <property type="entry name" value="LipB"/>
    <property type="match status" value="1"/>
</dbReference>
<comment type="subcellular location">
    <subcellularLocation>
        <location evidence="6">Cytoplasm</location>
    </subcellularLocation>
</comment>
<dbReference type="Gene3D" id="3.30.930.10">
    <property type="entry name" value="Bira Bifunctional Protein, Domain 2"/>
    <property type="match status" value="1"/>
</dbReference>
<dbReference type="Proteomes" id="UP001628220">
    <property type="component" value="Unassembled WGS sequence"/>
</dbReference>
<keyword evidence="4 6" id="KW-0012">Acyltransferase</keyword>
<organism evidence="8 9">
    <name type="scientific">Porphyromonas miyakawae</name>
    <dbReference type="NCBI Taxonomy" id="3137470"/>
    <lineage>
        <taxon>Bacteria</taxon>
        <taxon>Pseudomonadati</taxon>
        <taxon>Bacteroidota</taxon>
        <taxon>Bacteroidia</taxon>
        <taxon>Bacteroidales</taxon>
        <taxon>Porphyromonadaceae</taxon>
        <taxon>Porphyromonas</taxon>
    </lineage>
</organism>
<evidence type="ECO:0000256" key="4">
    <source>
        <dbReference type="ARBA" id="ARBA00023315"/>
    </source>
</evidence>
<comment type="catalytic activity">
    <reaction evidence="6">
        <text>octanoyl-[ACP] + L-lysyl-[protein] = N(6)-octanoyl-L-lysyl-[protein] + holo-[ACP] + H(+)</text>
        <dbReference type="Rhea" id="RHEA:17665"/>
        <dbReference type="Rhea" id="RHEA-COMP:9636"/>
        <dbReference type="Rhea" id="RHEA-COMP:9685"/>
        <dbReference type="Rhea" id="RHEA-COMP:9752"/>
        <dbReference type="Rhea" id="RHEA-COMP:9928"/>
        <dbReference type="ChEBI" id="CHEBI:15378"/>
        <dbReference type="ChEBI" id="CHEBI:29969"/>
        <dbReference type="ChEBI" id="CHEBI:64479"/>
        <dbReference type="ChEBI" id="CHEBI:78463"/>
        <dbReference type="ChEBI" id="CHEBI:78809"/>
        <dbReference type="EC" id="2.3.1.181"/>
    </reaction>
</comment>
<dbReference type="SUPFAM" id="SSF55681">
    <property type="entry name" value="Class II aaRS and biotin synthetases"/>
    <property type="match status" value="1"/>
</dbReference>
<dbReference type="InterPro" id="IPR036866">
    <property type="entry name" value="RibonucZ/Hydroxyglut_hydro"/>
</dbReference>
<dbReference type="PANTHER" id="PTHR10993:SF12">
    <property type="entry name" value="OCTANOYLTRANSFERASE"/>
    <property type="match status" value="1"/>
</dbReference>
<evidence type="ECO:0000313" key="8">
    <source>
        <dbReference type="EMBL" id="GAB1252327.1"/>
    </source>
</evidence>
<dbReference type="PROSITE" id="PS01313">
    <property type="entry name" value="LIPB"/>
    <property type="match status" value="1"/>
</dbReference>
<name>A0ABQ0E3T3_9PORP</name>
<feature type="site" description="Lowers pKa of active site Cys" evidence="6">
    <location>
        <position position="425"/>
    </location>
</feature>
<evidence type="ECO:0000256" key="5">
    <source>
        <dbReference type="ARBA" id="ARBA00024732"/>
    </source>
</evidence>
<dbReference type="NCBIfam" id="NF010925">
    <property type="entry name" value="PRK14345.1"/>
    <property type="match status" value="1"/>
</dbReference>
<keyword evidence="9" id="KW-1185">Reference proteome</keyword>
<dbReference type="Pfam" id="PF21948">
    <property type="entry name" value="LplA-B_cat"/>
    <property type="match status" value="1"/>
</dbReference>
<dbReference type="Gene3D" id="3.60.15.10">
    <property type="entry name" value="Ribonuclease Z/Hydroxyacylglutathione hydrolase-like"/>
    <property type="match status" value="1"/>
</dbReference>
<sequence length="504" mass="56912">MAAIREIMLMGSGTSTGVPEVGCYCATCLSSDPRDKRTRTALLLTTDEDKRILIDCGPDFREQAIKAGIDRIDAIILTHEHYDHIGGLDDLRTIAWRNSIKIYASARVIEAVKYRLHYYFGAHPYPGTPRLELIPIGEDPFQVEGLKVLPIQVKHGKLPIQGFRIEDFVFFTDVKTTDPNELAKANNPKLLFVNALRYTKPHGSHQTIEQAVAMAKQLSAKQTYIIHLSHHAPIYTELQKRLPEGIAPSYDGLTLKRLPDGSFRECPTSHRALGAVTPYEFHNMGRIPYHEAYTYQKQLFDSALKAKSEGRNPMNHLLFCEHDPVFTLGKHGHESNLLIPQERLDKAGIELIHIERGGDITYHGPGQITAYPIFDLTQFNMGIKEYIYTLEQCVIDTLFVNSIRGERMKGATGVWIDVGKPSARKICAIGVYSSRYITMHGIALNVFTDMEYFHWINPCGFTDKGVTSIEREMHVPTSMALVELQLEEAFRRHFSQALITTSSK</sequence>
<dbReference type="Pfam" id="PF12706">
    <property type="entry name" value="Lactamase_B_2"/>
    <property type="match status" value="1"/>
</dbReference>
<keyword evidence="2 6" id="KW-0963">Cytoplasm</keyword>
<dbReference type="HAMAP" id="MF_00013">
    <property type="entry name" value="LipB"/>
    <property type="match status" value="1"/>
</dbReference>